<reference evidence="5 6" key="1">
    <citation type="submission" date="2024-09" db="EMBL/GenBank/DDBJ databases">
        <authorList>
            <person name="Sun Q."/>
            <person name="Mori K."/>
        </authorList>
    </citation>
    <scope>NUCLEOTIDE SEQUENCE [LARGE SCALE GENOMIC DNA]</scope>
    <source>
        <strain evidence="5 6">CCM 7609</strain>
    </source>
</reference>
<keyword evidence="6" id="KW-1185">Reference proteome</keyword>
<dbReference type="PANTHER" id="PTHR24220">
    <property type="entry name" value="IMPORT ATP-BINDING PROTEIN"/>
    <property type="match status" value="1"/>
</dbReference>
<feature type="domain" description="ABC transporter" evidence="4">
    <location>
        <begin position="297"/>
        <end position="529"/>
    </location>
</feature>
<organism evidence="5 6">
    <name type="scientific">Citricoccus parietis</name>
    <dbReference type="NCBI Taxonomy" id="592307"/>
    <lineage>
        <taxon>Bacteria</taxon>
        <taxon>Bacillati</taxon>
        <taxon>Actinomycetota</taxon>
        <taxon>Actinomycetes</taxon>
        <taxon>Micrococcales</taxon>
        <taxon>Micrococcaceae</taxon>
        <taxon>Citricoccus</taxon>
    </lineage>
</organism>
<dbReference type="EMBL" id="JBHLWH010000039">
    <property type="protein sequence ID" value="MFC0249499.1"/>
    <property type="molecule type" value="Genomic_DNA"/>
</dbReference>
<keyword evidence="1" id="KW-0547">Nucleotide-binding</keyword>
<gene>
    <name evidence="5" type="ORF">ACFFIO_13415</name>
</gene>
<dbReference type="InterPro" id="IPR003593">
    <property type="entry name" value="AAA+_ATPase"/>
</dbReference>
<dbReference type="InterPro" id="IPR017871">
    <property type="entry name" value="ABC_transporter-like_CS"/>
</dbReference>
<dbReference type="PROSITE" id="PS00211">
    <property type="entry name" value="ABC_TRANSPORTER_1"/>
    <property type="match status" value="1"/>
</dbReference>
<comment type="caution">
    <text evidence="5">The sequence shown here is derived from an EMBL/GenBank/DDBJ whole genome shotgun (WGS) entry which is preliminary data.</text>
</comment>
<dbReference type="Pfam" id="PF00005">
    <property type="entry name" value="ABC_tran"/>
    <property type="match status" value="2"/>
</dbReference>
<dbReference type="GO" id="GO:0005524">
    <property type="term" value="F:ATP binding"/>
    <property type="evidence" value="ECO:0007669"/>
    <property type="project" value="UniProtKB-KW"/>
</dbReference>
<dbReference type="InterPro" id="IPR015854">
    <property type="entry name" value="ABC_transpr_LolD-like"/>
</dbReference>
<name>A0ABV6F7N6_9MICC</name>
<evidence type="ECO:0000256" key="2">
    <source>
        <dbReference type="ARBA" id="ARBA00022840"/>
    </source>
</evidence>
<evidence type="ECO:0000256" key="3">
    <source>
        <dbReference type="SAM" id="MobiDB-lite"/>
    </source>
</evidence>
<evidence type="ECO:0000256" key="1">
    <source>
        <dbReference type="ARBA" id="ARBA00022741"/>
    </source>
</evidence>
<dbReference type="InterPro" id="IPR027417">
    <property type="entry name" value="P-loop_NTPase"/>
</dbReference>
<evidence type="ECO:0000313" key="6">
    <source>
        <dbReference type="Proteomes" id="UP001589766"/>
    </source>
</evidence>
<proteinExistence type="predicted"/>
<dbReference type="RefSeq" id="WP_378042532.1">
    <property type="nucleotide sequence ID" value="NZ_JBHLWH010000039.1"/>
</dbReference>
<feature type="region of interest" description="Disordered" evidence="3">
    <location>
        <begin position="1"/>
        <end position="28"/>
    </location>
</feature>
<dbReference type="Proteomes" id="UP001589766">
    <property type="component" value="Unassembled WGS sequence"/>
</dbReference>
<evidence type="ECO:0000259" key="4">
    <source>
        <dbReference type="PROSITE" id="PS50893"/>
    </source>
</evidence>
<accession>A0ABV6F7N6</accession>
<keyword evidence="2 5" id="KW-0067">ATP-binding</keyword>
<evidence type="ECO:0000313" key="5">
    <source>
        <dbReference type="EMBL" id="MFC0249499.1"/>
    </source>
</evidence>
<dbReference type="SMART" id="SM00382">
    <property type="entry name" value="AAA"/>
    <property type="match status" value="2"/>
</dbReference>
<dbReference type="PROSITE" id="PS50893">
    <property type="entry name" value="ABC_TRANSPORTER_2"/>
    <property type="match status" value="2"/>
</dbReference>
<dbReference type="Gene3D" id="3.40.50.300">
    <property type="entry name" value="P-loop containing nucleotide triphosphate hydrolases"/>
    <property type="match status" value="2"/>
</dbReference>
<dbReference type="SUPFAM" id="SSF52540">
    <property type="entry name" value="P-loop containing nucleoside triphosphate hydrolases"/>
    <property type="match status" value="2"/>
</dbReference>
<protein>
    <submittedName>
        <fullName evidence="5">ABC transporter ATP-binding protein</fullName>
    </submittedName>
</protein>
<feature type="domain" description="ABC transporter" evidence="4">
    <location>
        <begin position="29"/>
        <end position="289"/>
    </location>
</feature>
<dbReference type="InterPro" id="IPR003439">
    <property type="entry name" value="ABC_transporter-like_ATP-bd"/>
</dbReference>
<sequence length="548" mass="57538">MSGPSAGPRYGPGTGHRHEHRHEHESAGITVRGLTVALGGTVVLDGIDLDAVPGELHVLFGPSGAGKSTLVSALTGSLPAGAAVDGEARLSGPGVPGGAMADLVRTPARARRRLAGRWIGCAPQAAGGAFSPTLTLRTQLGQAQHQPRRSGPSLGFAHPHRLADPARQLEELATAAGIDPAILGNYPHQFSGGQLGRLNLLAAMVNHPPVLMADEPTTGLDRESADLVGGMLAHYARSGHTVLVVTHDSGWARRWAHRVTRLSDGRAMSTGTPEGVLPSIRPARVRARTPADGPVVVAARGATVRHRERDLLAPTDLEISSGELVGLTGPSGVGKSSLAAVLALLEAPYRGHLELQGRALSGAGLDLSPATRRLVGWISQHPRQAMDPRARLRDIVALPARLAGIPVDVAELVHSLGLDPVLLDRRPHEVSGGQLQRFCVARTLALEPQAIIADEPFSMVDEDCAETLLGRFRDTAEAGAGVLLIGHDLGRLGSACDRVLRLHPGPEGAVLREVDRDDNGVFPWLRGTCRDDETIRPPHGNTPETPPA</sequence>